<protein>
    <submittedName>
        <fullName evidence="2">Uncharacterized protein</fullName>
    </submittedName>
</protein>
<name>A0A3P6RK55_CYLGO</name>
<organism evidence="2 3">
    <name type="scientific">Cylicostephanus goldi</name>
    <name type="common">Nematode worm</name>
    <dbReference type="NCBI Taxonomy" id="71465"/>
    <lineage>
        <taxon>Eukaryota</taxon>
        <taxon>Metazoa</taxon>
        <taxon>Ecdysozoa</taxon>
        <taxon>Nematoda</taxon>
        <taxon>Chromadorea</taxon>
        <taxon>Rhabditida</taxon>
        <taxon>Rhabditina</taxon>
        <taxon>Rhabditomorpha</taxon>
        <taxon>Strongyloidea</taxon>
        <taxon>Strongylidae</taxon>
        <taxon>Cylicostephanus</taxon>
    </lineage>
</organism>
<feature type="compositionally biased region" description="Basic and acidic residues" evidence="1">
    <location>
        <begin position="1"/>
        <end position="12"/>
    </location>
</feature>
<gene>
    <name evidence="2" type="ORF">CGOC_LOCUS4766</name>
</gene>
<dbReference type="Proteomes" id="UP000271889">
    <property type="component" value="Unassembled WGS sequence"/>
</dbReference>
<evidence type="ECO:0000256" key="1">
    <source>
        <dbReference type="SAM" id="MobiDB-lite"/>
    </source>
</evidence>
<dbReference type="EMBL" id="UYRV01013616">
    <property type="protein sequence ID" value="VDK59727.1"/>
    <property type="molecule type" value="Genomic_DNA"/>
</dbReference>
<keyword evidence="3" id="KW-1185">Reference proteome</keyword>
<accession>A0A3P6RK55</accession>
<reference evidence="2 3" key="1">
    <citation type="submission" date="2018-11" db="EMBL/GenBank/DDBJ databases">
        <authorList>
            <consortium name="Pathogen Informatics"/>
        </authorList>
    </citation>
    <scope>NUCLEOTIDE SEQUENCE [LARGE SCALE GENOMIC DNA]</scope>
</reference>
<dbReference type="AlphaFoldDB" id="A0A3P6RK55"/>
<evidence type="ECO:0000313" key="3">
    <source>
        <dbReference type="Proteomes" id="UP000271889"/>
    </source>
</evidence>
<feature type="region of interest" description="Disordered" evidence="1">
    <location>
        <begin position="1"/>
        <end position="33"/>
    </location>
</feature>
<evidence type="ECO:0000313" key="2">
    <source>
        <dbReference type="EMBL" id="VDK59727.1"/>
    </source>
</evidence>
<sequence length="220" mass="24869">MFQRGPRRESQRIRTKKNGIDGGTHPSIHAGRLAGNTGWTNPFIVTQQVACPIRRGATGLGEDMGRGTSAGSECGERNERTERYWSRFRARLVASRAACTDRDDSENVRFVPIIVIPSTRAEGRFCRADERVPRRSLCNTSAVAGTNVCTKERNTYIGRLQRTLCFLYVRRFSANADRGQKNCISAKCHVLHHRHGKTFELLTQMRNSNTNADKELMDFH</sequence>
<proteinExistence type="predicted"/>